<reference evidence="1" key="1">
    <citation type="journal article" date="2020" name="Nature">
        <title>Giant virus diversity and host interactions through global metagenomics.</title>
        <authorList>
            <person name="Schulz F."/>
            <person name="Roux S."/>
            <person name="Paez-Espino D."/>
            <person name="Jungbluth S."/>
            <person name="Walsh D.A."/>
            <person name="Denef V.J."/>
            <person name="McMahon K.D."/>
            <person name="Konstantinidis K.T."/>
            <person name="Eloe-Fadrosh E.A."/>
            <person name="Kyrpides N.C."/>
            <person name="Woyke T."/>
        </authorList>
    </citation>
    <scope>NUCLEOTIDE SEQUENCE</scope>
    <source>
        <strain evidence="1">GVMAG-M-3300023184-186</strain>
    </source>
</reference>
<dbReference type="AlphaFoldDB" id="A0A6C0I218"/>
<proteinExistence type="predicted"/>
<evidence type="ECO:0000313" key="1">
    <source>
        <dbReference type="EMBL" id="QHT86417.1"/>
    </source>
</evidence>
<accession>A0A6C0I218</accession>
<dbReference type="Gene3D" id="3.40.91.80">
    <property type="match status" value="1"/>
</dbReference>
<organism evidence="1">
    <name type="scientific">viral metagenome</name>
    <dbReference type="NCBI Taxonomy" id="1070528"/>
    <lineage>
        <taxon>unclassified sequences</taxon>
        <taxon>metagenomes</taxon>
        <taxon>organismal metagenomes</taxon>
    </lineage>
</organism>
<sequence>MDCYNINTLSIINLKKKCKELNIIKYSSKNKLELIQMIKERIKTESPIAESPIAESPIAESPIAESPIAESPIAESPIAESPIAESPIAESPIAEKENIIFNNQYVLSIIQKNKILKNLKIIQELKQITPLLNDADLIKLYNKSISIHQSKNQENGNFLENDILVSILEKNNISYKKQVTINKLGIIIGFNEKKIKCYHIIDFVIGENIEIGRLIIDYKVISCKTTCRERWTQDDWSYIFIPKLYILLTISDDYPAQERFREGTKRKIITCLPKKKDDRIFKLNFEDLINELIL</sequence>
<dbReference type="EMBL" id="MN740068">
    <property type="protein sequence ID" value="QHT86417.1"/>
    <property type="molecule type" value="Genomic_DNA"/>
</dbReference>
<name>A0A6C0I218_9ZZZZ</name>
<dbReference type="InterPro" id="IPR038365">
    <property type="entry name" value="EcoRII_C_sf"/>
</dbReference>
<evidence type="ECO:0008006" key="2">
    <source>
        <dbReference type="Google" id="ProtNLM"/>
    </source>
</evidence>
<protein>
    <recommendedName>
        <fullName evidence="2">Rho termination factor N-terminal domain-containing protein</fullName>
    </recommendedName>
</protein>